<dbReference type="GO" id="GO:0030488">
    <property type="term" value="P:tRNA methylation"/>
    <property type="evidence" value="ECO:0007669"/>
    <property type="project" value="TreeGrafter"/>
</dbReference>
<dbReference type="SUPFAM" id="SSF53335">
    <property type="entry name" value="S-adenosyl-L-methionine-dependent methyltransferases"/>
    <property type="match status" value="2"/>
</dbReference>
<dbReference type="PROSITE" id="PS51684">
    <property type="entry name" value="SAM_MT_TRM5_TYW2"/>
    <property type="match status" value="1"/>
</dbReference>
<dbReference type="GO" id="GO:0005737">
    <property type="term" value="C:cytoplasm"/>
    <property type="evidence" value="ECO:0007669"/>
    <property type="project" value="TreeGrafter"/>
</dbReference>
<dbReference type="Gene3D" id="3.30.1960.10">
    <property type="entry name" value="tRNA wybutosine-synthesizing-like"/>
    <property type="match status" value="1"/>
</dbReference>
<dbReference type="Gene3D" id="2.120.10.80">
    <property type="entry name" value="Kelch-type beta propeller"/>
    <property type="match status" value="1"/>
</dbReference>
<evidence type="ECO:0000256" key="8">
    <source>
        <dbReference type="SAM" id="MobiDB-lite"/>
    </source>
</evidence>
<dbReference type="Proteomes" id="UP000734854">
    <property type="component" value="Unassembled WGS sequence"/>
</dbReference>
<protein>
    <recommendedName>
        <fullName evidence="9">SAM-dependent methyltransferase TRM5/TYW2-type domain-containing protein</fullName>
    </recommendedName>
</protein>
<dbReference type="Gene3D" id="3.40.50.150">
    <property type="entry name" value="Vaccinia Virus protein VP39"/>
    <property type="match status" value="2"/>
</dbReference>
<feature type="region of interest" description="Disordered" evidence="8">
    <location>
        <begin position="1292"/>
        <end position="1316"/>
    </location>
</feature>
<dbReference type="GO" id="GO:0031591">
    <property type="term" value="P:wybutosine biosynthetic process"/>
    <property type="evidence" value="ECO:0007669"/>
    <property type="project" value="TreeGrafter"/>
</dbReference>
<dbReference type="InterPro" id="IPR015915">
    <property type="entry name" value="Kelch-typ_b-propeller"/>
</dbReference>
<dbReference type="UniPathway" id="UPA00375"/>
<dbReference type="FunFam" id="3.30.1960.10:FF:000002">
    <property type="entry name" value="tRNA wybutosine-synthesizing protein 2/3/4"/>
    <property type="match status" value="1"/>
</dbReference>
<dbReference type="InterPro" id="IPR056744">
    <property type="entry name" value="TRM5/TYW2-like_N"/>
</dbReference>
<keyword evidence="5" id="KW-0819">tRNA processing</keyword>
<evidence type="ECO:0000313" key="10">
    <source>
        <dbReference type="EMBL" id="KAG6511300.1"/>
    </source>
</evidence>
<comment type="catalytic activity">
    <reaction evidence="7">
        <text>4-demethylwyosine(37) in tRNA(Phe) + S-adenosyl-L-methionine = 4-demethyl-7-[(3S)-3-amino-3-carboxypropyl]wyosine(37) in tRNA(Phe) + S-methyl-5'-thioadenosine + H(+)</text>
        <dbReference type="Rhea" id="RHEA:36355"/>
        <dbReference type="Rhea" id="RHEA-COMP:10164"/>
        <dbReference type="Rhea" id="RHEA-COMP:10378"/>
        <dbReference type="ChEBI" id="CHEBI:15378"/>
        <dbReference type="ChEBI" id="CHEBI:17509"/>
        <dbReference type="ChEBI" id="CHEBI:59789"/>
        <dbReference type="ChEBI" id="CHEBI:64315"/>
        <dbReference type="ChEBI" id="CHEBI:73550"/>
        <dbReference type="EC" id="2.5.1.114"/>
    </reaction>
</comment>
<dbReference type="InterPro" id="IPR036602">
    <property type="entry name" value="tRNA_yW-synthesising-like_sf"/>
</dbReference>
<evidence type="ECO:0000313" key="11">
    <source>
        <dbReference type="Proteomes" id="UP000734854"/>
    </source>
</evidence>
<evidence type="ECO:0000256" key="7">
    <source>
        <dbReference type="ARBA" id="ARBA00049400"/>
    </source>
</evidence>
<comment type="caution">
    <text evidence="10">The sequence shown here is derived from an EMBL/GenBank/DDBJ whole genome shotgun (WGS) entry which is preliminary data.</text>
</comment>
<comment type="catalytic activity">
    <reaction evidence="6">
        <text>4-demethyl-7-[(3S)-3-amino-3-carboxypropyl]wyosine(37) in tRNA(Phe) + S-adenosyl-L-methionine = 7-[(3S)-3-amino-3-carboxypropyl]wyosine(37) in tRNA(Phe) + S-adenosyl-L-homocysteine + H(+)</text>
        <dbReference type="Rhea" id="RHEA:36635"/>
        <dbReference type="Rhea" id="RHEA-COMP:10378"/>
        <dbReference type="Rhea" id="RHEA-COMP:10379"/>
        <dbReference type="ChEBI" id="CHEBI:15378"/>
        <dbReference type="ChEBI" id="CHEBI:57856"/>
        <dbReference type="ChEBI" id="CHEBI:59789"/>
        <dbReference type="ChEBI" id="CHEBI:73543"/>
        <dbReference type="ChEBI" id="CHEBI:73550"/>
        <dbReference type="EC" id="2.1.1.282"/>
    </reaction>
</comment>
<feature type="domain" description="SAM-dependent methyltransferase TRM5/TYW2-type" evidence="9">
    <location>
        <begin position="846"/>
        <end position="1710"/>
    </location>
</feature>
<dbReference type="Pfam" id="PF25133">
    <property type="entry name" value="TYW2_N_2"/>
    <property type="match status" value="1"/>
</dbReference>
<dbReference type="SUPFAM" id="SSF117281">
    <property type="entry name" value="Kelch motif"/>
    <property type="match status" value="1"/>
</dbReference>
<sequence length="1711" mass="189068">MEFEKRKAAAMAALAAPAPDKSPKGAVDAPIVPLLDVLNSHPSYFTTSSCSGRISILAHRRRPSYSDSGTVEDEKKAYSKKKAGGGGWVFVSHDPADPEAVVDLLFGERAQAMEGELVFRFEPLIVAVECRDVAAAQALVSTAISCGFRESGITNTQKRVIVAIRCSIRMEVPLGQLDHLLVPAEYVQYLVSIANEKMETNRKRTESFLHVLKYKGLPVSPKDMLDYGQGCIQKIGKDGSFKAKTNNFFAASKLDGNKAVEPHLDDGYRSNSGCSERFDERGTVASCSKLLEESVCSPEVESEIGHSKMIVEHETDSNIDISGTSRCSISVVMLKIFGEPYEKLSLWGQSACVLSSGGKEQVFVFGGFGGLGRHSRQNYSLLLDSQSGLLTEIEVANSPSPRMGHTALLVGSCVFVIGGRAGPLEILNDVWVLKTTKNTWSLLQCNGHFFNPRHRHTAAVIGSKIYIFGGLCNEVIYSSMNILDTQTLTWSEISKLGVWPCARHSHSMVAIDSQLFMFGGYDGQKALGDLYSFDIKTLQWKTEKTTGRAPYPRFSHSMFAYKNYLGIIGGCPVRQQHQELSLLNLANNVWVHVTIDSFSRELWVRSSACLVNDELVIIGGGASCYAFGTKFTEPMKINLQLLESIYEFLPEAGYQPTIDHNNRNNKKDSTSDYYLQGTSSNLEPTDLSDNFSKGNGNCADYKIYVLQIKKRYAKFAKDVTKKFGFLDLSRKVCPSPDGCNILLPITSDFHSLLLEKQLTQQIGSDDLDHVYQHDESQRNDLSVNEITVSKALNVLLACGVSLVTDDVPCNKKLHKSPQKMMKELVRSLLTQKGMSLQLLHQLPTRWEHLGDIVVLPKSAFTDPIWDSIEEEVWPLVAKSLGAQRLARQGRILPTGTRDSTLELLLGDNGWVTHQENGIIYSFDATRCMFSSGNLSEKCRMGALDCADEVIVDLFAGIGYFVLPFLVKAKAKLVYACEWNPHAIKALQHNVHANSVANQCIILEGDNHITAPKPSARLLPLCPSADQAFLFLSSSRSPGADQAFFFPSSSRSPALHHLSNSFSSAQSTAAAPSRKFLMADNTSETSGISTNPMSSSGQVQLVFTMADTGGSGLQIVSEKLSETNYASWAVAVELYVEGHDKLDILHGTKVKPDEKDPSFRTWRCDNIQLMTWMLNSVNSGIKQVILHNKTAYDMWKTLEQMCGCRHDMLRTYQISSQIFKLEQGSMSITNYFATLKGLWDEFDYYRMENWSSTDDHRRYLKLLEKDRIIKFLDGLTAEFENLKGQILGLDPTPSLEQASSSAPTPADSTPFQAHTGATDHMTNAANSFISYSLSSGQEKVIIADGTKATVAGKGSIKLTDHFFLSSTLHDLETKQTIGTGREGENITSSFVPQVVPQVPQVVSSPIPLDVIENRKDAPSLGKDAPSLGAQSSPYIITYKRRRHKQEPTIDRLVESDALAPDPVKQLSSSVEPTAPLNMNELNLPVAVRKGVRSCTQHPISNHVSYSRLSPSYHAFVSQLSNHAIPSSYYEAGMMSRSIKERSLCMSEKICVRLTQGDREAGFSASVYSYRNITYAISVVSQYMHAPKTIHMKAVDRILRYLKSCLGKGLLFKGGGDLKGVANRVCLGLLPSSECSWDVAVRALRHEGGILHVHGNVKDCEEDSWLDHVVKSISNIAHSEGLLWDVSIQHLERVKWYAPHIRHLVADVRCKQS</sequence>
<evidence type="ECO:0000256" key="4">
    <source>
        <dbReference type="ARBA" id="ARBA00022691"/>
    </source>
</evidence>
<organism evidence="10 11">
    <name type="scientific">Zingiber officinale</name>
    <name type="common">Ginger</name>
    <name type="synonym">Amomum zingiber</name>
    <dbReference type="NCBI Taxonomy" id="94328"/>
    <lineage>
        <taxon>Eukaryota</taxon>
        <taxon>Viridiplantae</taxon>
        <taxon>Streptophyta</taxon>
        <taxon>Embryophyta</taxon>
        <taxon>Tracheophyta</taxon>
        <taxon>Spermatophyta</taxon>
        <taxon>Magnoliopsida</taxon>
        <taxon>Liliopsida</taxon>
        <taxon>Zingiberales</taxon>
        <taxon>Zingiberaceae</taxon>
        <taxon>Zingiber</taxon>
    </lineage>
</organism>
<evidence type="ECO:0000256" key="1">
    <source>
        <dbReference type="ARBA" id="ARBA00004797"/>
    </source>
</evidence>
<keyword evidence="2" id="KW-0489">Methyltransferase</keyword>
<keyword evidence="3" id="KW-0808">Transferase</keyword>
<dbReference type="InterPro" id="IPR003827">
    <property type="entry name" value="tRNA_yW-synthesising"/>
</dbReference>
<evidence type="ECO:0000256" key="3">
    <source>
        <dbReference type="ARBA" id="ARBA00022679"/>
    </source>
</evidence>
<accession>A0A8J5L450</accession>
<dbReference type="PANTHER" id="PTHR23245:SF25">
    <property type="entry name" value="TRNA WYBUTOSINE-SYNTHESIZING PROTEIN 2 HOMOLOG"/>
    <property type="match status" value="1"/>
</dbReference>
<dbReference type="InterPro" id="IPR030382">
    <property type="entry name" value="MeTrfase_TRM5/TYW2"/>
</dbReference>
<dbReference type="Pfam" id="PF02475">
    <property type="entry name" value="TRM5-TYW2_MTfase"/>
    <property type="match status" value="1"/>
</dbReference>
<dbReference type="InterPro" id="IPR029063">
    <property type="entry name" value="SAM-dependent_MTases_sf"/>
</dbReference>
<comment type="pathway">
    <text evidence="1">tRNA modification; wybutosine-tRNA(Phe) biosynthesis.</text>
</comment>
<dbReference type="InterPro" id="IPR006652">
    <property type="entry name" value="Kelch_1"/>
</dbReference>
<dbReference type="Gene3D" id="3.30.300.110">
    <property type="entry name" value="Met-10+ protein-like domains"/>
    <property type="match status" value="1"/>
</dbReference>
<dbReference type="InterPro" id="IPR056743">
    <property type="entry name" value="TRM5-TYW2-like_MTfase"/>
</dbReference>
<dbReference type="Pfam" id="PF02676">
    <property type="entry name" value="TYW3"/>
    <property type="match status" value="1"/>
</dbReference>
<evidence type="ECO:0000259" key="9">
    <source>
        <dbReference type="PROSITE" id="PS51684"/>
    </source>
</evidence>
<dbReference type="SMART" id="SM00612">
    <property type="entry name" value="Kelch"/>
    <property type="match status" value="3"/>
</dbReference>
<keyword evidence="11" id="KW-1185">Reference proteome</keyword>
<dbReference type="SUPFAM" id="SSF111278">
    <property type="entry name" value="SSo0622-like"/>
    <property type="match status" value="1"/>
</dbReference>
<feature type="compositionally biased region" description="Low complexity" evidence="8">
    <location>
        <begin position="1297"/>
        <end position="1309"/>
    </location>
</feature>
<evidence type="ECO:0000256" key="5">
    <source>
        <dbReference type="ARBA" id="ARBA00022694"/>
    </source>
</evidence>
<evidence type="ECO:0000256" key="2">
    <source>
        <dbReference type="ARBA" id="ARBA00022603"/>
    </source>
</evidence>
<dbReference type="Pfam" id="PF24681">
    <property type="entry name" value="Kelch_KLHDC2_KLHL20_DRC7"/>
    <property type="match status" value="1"/>
</dbReference>
<dbReference type="GO" id="GO:0102522">
    <property type="term" value="F:tRNA 4-demethylwyosine alpha-amino-alpha-carboxypropyltransferase activity"/>
    <property type="evidence" value="ECO:0007669"/>
    <property type="project" value="UniProtKB-EC"/>
</dbReference>
<proteinExistence type="predicted"/>
<dbReference type="Pfam" id="PF14244">
    <property type="entry name" value="Retrotran_gag_3"/>
    <property type="match status" value="1"/>
</dbReference>
<keyword evidence="4" id="KW-0949">S-adenosyl-L-methionine</keyword>
<dbReference type="GO" id="GO:0008175">
    <property type="term" value="F:tRNA methyltransferase activity"/>
    <property type="evidence" value="ECO:0007669"/>
    <property type="project" value="TreeGrafter"/>
</dbReference>
<name>A0A8J5L450_ZINOF</name>
<reference evidence="10 11" key="1">
    <citation type="submission" date="2020-08" db="EMBL/GenBank/DDBJ databases">
        <title>Plant Genome Project.</title>
        <authorList>
            <person name="Zhang R.-G."/>
        </authorList>
    </citation>
    <scope>NUCLEOTIDE SEQUENCE [LARGE SCALE GENOMIC DNA]</scope>
    <source>
        <tissue evidence="10">Rhizome</tissue>
    </source>
</reference>
<dbReference type="PANTHER" id="PTHR23245">
    <property type="entry name" value="TRNA METHYLTRANSFERASE"/>
    <property type="match status" value="1"/>
</dbReference>
<gene>
    <name evidence="10" type="ORF">ZIOFF_029359</name>
</gene>
<dbReference type="InterPro" id="IPR029472">
    <property type="entry name" value="Copia-like_N"/>
</dbReference>
<dbReference type="EMBL" id="JACMSC010000008">
    <property type="protein sequence ID" value="KAG6511300.1"/>
    <property type="molecule type" value="Genomic_DNA"/>
</dbReference>
<evidence type="ECO:0000256" key="6">
    <source>
        <dbReference type="ARBA" id="ARBA00049202"/>
    </source>
</evidence>